<dbReference type="PROSITE" id="PS50885">
    <property type="entry name" value="HAMP"/>
    <property type="match status" value="1"/>
</dbReference>
<evidence type="ECO:0000256" key="2">
    <source>
        <dbReference type="ARBA" id="ARBA00029447"/>
    </source>
</evidence>
<dbReference type="SUPFAM" id="SSF58104">
    <property type="entry name" value="Methyl-accepting chemotaxis protein (MCP) signaling domain"/>
    <property type="match status" value="1"/>
</dbReference>
<evidence type="ECO:0000256" key="3">
    <source>
        <dbReference type="PROSITE-ProRule" id="PRU00284"/>
    </source>
</evidence>
<dbReference type="Pfam" id="PF16591">
    <property type="entry name" value="HBM"/>
    <property type="match status" value="1"/>
</dbReference>
<reference evidence="7 8" key="1">
    <citation type="submission" date="2018-09" db="EMBL/GenBank/DDBJ databases">
        <authorList>
            <person name="Zhu H."/>
        </authorList>
    </citation>
    <scope>NUCLEOTIDE SEQUENCE [LARGE SCALE GENOMIC DNA]</scope>
    <source>
        <strain evidence="7 8">K2W22B-5</strain>
    </source>
</reference>
<dbReference type="InterPro" id="IPR051310">
    <property type="entry name" value="MCP_chemotaxis"/>
</dbReference>
<dbReference type="InterPro" id="IPR003660">
    <property type="entry name" value="HAMP_dom"/>
</dbReference>
<proteinExistence type="inferred from homology"/>
<feature type="domain" description="HBM" evidence="6">
    <location>
        <begin position="34"/>
        <end position="294"/>
    </location>
</feature>
<dbReference type="PANTHER" id="PTHR43531:SF11">
    <property type="entry name" value="METHYL-ACCEPTING CHEMOTAXIS PROTEIN 3"/>
    <property type="match status" value="1"/>
</dbReference>
<dbReference type="AlphaFoldDB" id="A0A418W1Q8"/>
<dbReference type="Gene3D" id="1.10.287.950">
    <property type="entry name" value="Methyl-accepting chemotaxis protein"/>
    <property type="match status" value="1"/>
</dbReference>
<comment type="similarity">
    <text evidence="2">Belongs to the methyl-accepting chemotaxis (MCP) protein family.</text>
</comment>
<gene>
    <name evidence="7" type="ORF">D3877_04735</name>
</gene>
<dbReference type="SMART" id="SM00304">
    <property type="entry name" value="HAMP"/>
    <property type="match status" value="1"/>
</dbReference>
<dbReference type="Proteomes" id="UP000283458">
    <property type="component" value="Unassembled WGS sequence"/>
</dbReference>
<dbReference type="InterPro" id="IPR004089">
    <property type="entry name" value="MCPsignal_dom"/>
</dbReference>
<dbReference type="CDD" id="cd06225">
    <property type="entry name" value="HAMP"/>
    <property type="match status" value="1"/>
</dbReference>
<dbReference type="Pfam" id="PF00015">
    <property type="entry name" value="MCPsignal"/>
    <property type="match status" value="1"/>
</dbReference>
<dbReference type="PROSITE" id="PS51753">
    <property type="entry name" value="HBM"/>
    <property type="match status" value="1"/>
</dbReference>
<organism evidence="7 8">
    <name type="scientific">Azospirillum cavernae</name>
    <dbReference type="NCBI Taxonomy" id="2320860"/>
    <lineage>
        <taxon>Bacteria</taxon>
        <taxon>Pseudomonadati</taxon>
        <taxon>Pseudomonadota</taxon>
        <taxon>Alphaproteobacteria</taxon>
        <taxon>Rhodospirillales</taxon>
        <taxon>Azospirillaceae</taxon>
        <taxon>Azospirillum</taxon>
    </lineage>
</organism>
<evidence type="ECO:0000259" key="5">
    <source>
        <dbReference type="PROSITE" id="PS50885"/>
    </source>
</evidence>
<dbReference type="EMBL" id="QYUL01000001">
    <property type="protein sequence ID" value="RJF83931.1"/>
    <property type="molecule type" value="Genomic_DNA"/>
</dbReference>
<name>A0A418W1Q8_9PROT</name>
<protein>
    <submittedName>
        <fullName evidence="7">Methyl-accepting chemotaxis protein</fullName>
    </submittedName>
</protein>
<dbReference type="GO" id="GO:0006935">
    <property type="term" value="P:chemotaxis"/>
    <property type="evidence" value="ECO:0007669"/>
    <property type="project" value="UniProtKB-KW"/>
</dbReference>
<comment type="caution">
    <text evidence="7">The sequence shown here is derived from an EMBL/GenBank/DDBJ whole genome shotgun (WGS) entry which is preliminary data.</text>
</comment>
<accession>A0A418W1Q8</accession>
<keyword evidence="3" id="KW-0807">Transducer</keyword>
<dbReference type="GO" id="GO:0004888">
    <property type="term" value="F:transmembrane signaling receptor activity"/>
    <property type="evidence" value="ECO:0007669"/>
    <property type="project" value="TreeGrafter"/>
</dbReference>
<dbReference type="Pfam" id="PF00672">
    <property type="entry name" value="HAMP"/>
    <property type="match status" value="1"/>
</dbReference>
<evidence type="ECO:0000313" key="8">
    <source>
        <dbReference type="Proteomes" id="UP000283458"/>
    </source>
</evidence>
<dbReference type="SMART" id="SM00283">
    <property type="entry name" value="MA"/>
    <property type="match status" value="1"/>
</dbReference>
<dbReference type="PANTHER" id="PTHR43531">
    <property type="entry name" value="PROTEIN ICFG"/>
    <property type="match status" value="1"/>
</dbReference>
<dbReference type="RefSeq" id="WP_119829572.1">
    <property type="nucleotide sequence ID" value="NZ_QYUL01000001.1"/>
</dbReference>
<keyword evidence="8" id="KW-1185">Reference proteome</keyword>
<evidence type="ECO:0000313" key="7">
    <source>
        <dbReference type="EMBL" id="RJF83931.1"/>
    </source>
</evidence>
<evidence type="ECO:0000259" key="4">
    <source>
        <dbReference type="PROSITE" id="PS50111"/>
    </source>
</evidence>
<evidence type="ECO:0000256" key="1">
    <source>
        <dbReference type="ARBA" id="ARBA00022500"/>
    </source>
</evidence>
<dbReference type="Gene3D" id="6.10.340.10">
    <property type="match status" value="1"/>
</dbReference>
<dbReference type="InterPro" id="IPR032255">
    <property type="entry name" value="HBM"/>
</dbReference>
<dbReference type="PROSITE" id="PS50111">
    <property type="entry name" value="CHEMOTAXIS_TRANSDUC_2"/>
    <property type="match status" value="1"/>
</dbReference>
<feature type="domain" description="HAMP" evidence="5">
    <location>
        <begin position="321"/>
        <end position="374"/>
    </location>
</feature>
<keyword evidence="1" id="KW-0145">Chemotaxis</keyword>
<dbReference type="GO" id="GO:0007165">
    <property type="term" value="P:signal transduction"/>
    <property type="evidence" value="ECO:0007669"/>
    <property type="project" value="UniProtKB-KW"/>
</dbReference>
<dbReference type="GO" id="GO:0005886">
    <property type="term" value="C:plasma membrane"/>
    <property type="evidence" value="ECO:0007669"/>
    <property type="project" value="TreeGrafter"/>
</dbReference>
<sequence>MSISTRISLGFSAILLLTVTVAAVGWNGLDTYAARVDVASRTATLDGTLNLARLEEARYLLDVDPSASRRVRALTDALKAEAEALLNDPAHPVNPQVLSEALDKLNLYRKSFDEVVRLEVEKFASMSKLRKQTAVLLVAAQSISHAQTERYADAVIRLHTDPTDAAALAALESTVVLSSIANRMIQETRGALLDIQQFLIENGGSGRDWLNASIDKLLYVVADARKSAPDEATQKDIANLTAAVLGVETEFLLVRDIIQQRLKARAVMKDAADAVSERVGALVAGQLAEREIGRSRAVALLGTGALGALAVGVLLSVLIARSLTVPITATTRAIQRLSEGDLTVVVPGTGRQDELGAIGRAIESVIQVLHGLHQEMHRLSGVATATDGTEQAMTGGRAVAFAGAYGEMVDLLKETGTAFQSIGDQAAQVAIAAGQASTAIAQVSDGASEQTDDLDQVVVAVGQSARAIAHVTDSTRDAADMVKDATGFAAKGKQDMARLLGVSQTIADNSRRIGRITEAITQIAVKTNILSVNASIEAARAGEQGKGFEVVAEEVGKLADNAVESARQIAEIIESAATMAAEGMAVTEQARRMMDGLAERVARIDKAFQAVAVAMEQQQASVKDIETSVESVRMVASKNAAASEEIAATMVQLSRLADETRHQAARFKAI</sequence>
<feature type="domain" description="Methyl-accepting transducer" evidence="4">
    <location>
        <begin position="425"/>
        <end position="654"/>
    </location>
</feature>
<dbReference type="SMART" id="SM01358">
    <property type="entry name" value="HBM"/>
    <property type="match status" value="1"/>
</dbReference>
<evidence type="ECO:0000259" key="6">
    <source>
        <dbReference type="PROSITE" id="PS51753"/>
    </source>
</evidence>
<dbReference type="OrthoDB" id="7293557at2"/>